<reference evidence="1" key="1">
    <citation type="submission" date="2022-01" db="EMBL/GenBank/DDBJ databases">
        <title>Novel bile acid biosynthetic pathways are enriched in the microbiome of centenarians.</title>
        <authorList>
            <person name="Sato Y."/>
            <person name="Atarashi K."/>
            <person name="Plichta R.D."/>
            <person name="Arai Y."/>
            <person name="Sasajima S."/>
            <person name="Kearney M.S."/>
            <person name="Suda W."/>
            <person name="Takeshita K."/>
            <person name="Sasaki T."/>
            <person name="Okamoto S."/>
            <person name="Skelly N.A."/>
            <person name="Okamura Y."/>
            <person name="Vlamakis H."/>
            <person name="Li Y."/>
            <person name="Tanoue T."/>
            <person name="Takei H."/>
            <person name="Nittono H."/>
            <person name="Narushima S."/>
            <person name="Irie J."/>
            <person name="Itoh H."/>
            <person name="Moriya K."/>
            <person name="Sugiura Y."/>
            <person name="Suematsu M."/>
            <person name="Moritoki N."/>
            <person name="Shibata S."/>
            <person name="Littman R.D."/>
            <person name="Fischbach A.M."/>
            <person name="Uwamino Y."/>
            <person name="Inoue T."/>
            <person name="Honda A."/>
            <person name="Hattori M."/>
            <person name="Murai T."/>
            <person name="Xavier J.R."/>
            <person name="Hirose N."/>
            <person name="Honda K."/>
        </authorList>
    </citation>
    <scope>NUCLEOTIDE SEQUENCE</scope>
    <source>
        <strain evidence="1">CE91-St55</strain>
    </source>
</reference>
<protein>
    <submittedName>
        <fullName evidence="1">Uncharacterized protein</fullName>
    </submittedName>
</protein>
<dbReference type="EMBL" id="BQNJ01000001">
    <property type="protein sequence ID" value="GKG99454.1"/>
    <property type="molecule type" value="Genomic_DNA"/>
</dbReference>
<proteinExistence type="predicted"/>
<sequence>MEISTYTEKLNKVDGNVYVIEEEISLIDGVYDAPLAHDNVNTSTLAVYTGPKLTGDRIQSYVLSTPSLMPWKKVIRLYADVPTVYISYETEGDTVEAEDVNLLQQDIIRTQEGVNAEEDRAEAEESFLKGEIAKETARATAAEKTLTDNLTAEVTRAKGAEKTLTDNLVAEVTRAKAAEKTNSDSVSAEVSRAKAKEAELQGNITAEVSRATAAENDIRSTISTNKPNWDDKYTRNEVDNKFSALETAIDWKEAVATFADLATTYPQPDDGWTVNVKDTDYTYRWSGTAWIAISANAIPKATQSVDGLLSKEDKTAYDDTNAKKHTHSNKSTLDKLTEALLANWSDAYNKRHEHGNKTVIDKITQTLLDNWNAAYTHIGNKSNPHGVTKAQVGLGSVPNVATNDQTPTFTQASALGNLSSGEKLTISLGKIMKAIADFIAHKEDAVLHITTAERTNWNDANSKKHAHSNKSVIDGITQVLVDKWNSALTALPAHTHTKSQITDMPTKVSQFTNDAGYITQADVDASQSHTHSNKTVLDKITQSLLDTWNGKAGTSVATQAANGLMSAADKKKLDGVAAGANNYVHPSAHPASMITQDATHRFTSDTEKNGWNKFLFSAAITVPASGWSAEVPYTQTVSVSGLTSAMDVMLTLNITGSPTTDQVKVWKAALGMIDVGTTADGSVSFTCYSKKPAVDLPLYIKSV</sequence>
<evidence type="ECO:0000313" key="2">
    <source>
        <dbReference type="Proteomes" id="UP001055091"/>
    </source>
</evidence>
<comment type="caution">
    <text evidence="1">The sequence shown here is derived from an EMBL/GenBank/DDBJ whole genome shotgun (WGS) entry which is preliminary data.</text>
</comment>
<dbReference type="AlphaFoldDB" id="A0A413XDG1"/>
<dbReference type="Proteomes" id="UP001055091">
    <property type="component" value="Unassembled WGS sequence"/>
</dbReference>
<dbReference type="RefSeq" id="WP_118076808.1">
    <property type="nucleotide sequence ID" value="NZ_BQNJ01000001.1"/>
</dbReference>
<accession>A0A413XDG1</accession>
<evidence type="ECO:0000313" key="1">
    <source>
        <dbReference type="EMBL" id="GKG99454.1"/>
    </source>
</evidence>
<gene>
    <name evidence="1" type="ORF">CE91St55_14360</name>
</gene>
<organism evidence="1 2">
    <name type="scientific">Hungatella hathewayi</name>
    <dbReference type="NCBI Taxonomy" id="154046"/>
    <lineage>
        <taxon>Bacteria</taxon>
        <taxon>Bacillati</taxon>
        <taxon>Bacillota</taxon>
        <taxon>Clostridia</taxon>
        <taxon>Lachnospirales</taxon>
        <taxon>Lachnospiraceae</taxon>
        <taxon>Hungatella</taxon>
    </lineage>
</organism>
<name>A0A413XDG1_9FIRM</name>